<dbReference type="PANTHER" id="PTHR37321">
    <property type="entry name" value="EXPORTED PROTEIN-RELATED"/>
    <property type="match status" value="1"/>
</dbReference>
<protein>
    <submittedName>
        <fullName evidence="5">GxGYxY sequence motif-containing protein</fullName>
    </submittedName>
</protein>
<feature type="domain" description="GxGYxYP putative glycoside hydrolase C-terminal" evidence="1">
    <location>
        <begin position="315"/>
        <end position="550"/>
    </location>
</feature>
<accession>A0A1H0VZB5</accession>
<dbReference type="InterPro" id="IPR032626">
    <property type="entry name" value="GxGYxYP_N_1st"/>
</dbReference>
<dbReference type="EMBL" id="FNJM01000023">
    <property type="protein sequence ID" value="SDP83643.1"/>
    <property type="molecule type" value="Genomic_DNA"/>
</dbReference>
<dbReference type="InterPro" id="IPR048310">
    <property type="entry name" value="GxGYxYP_N_2nd"/>
</dbReference>
<dbReference type="Pfam" id="PF20958">
    <property type="entry name" value="GxGYxYP_N_3rd"/>
    <property type="match status" value="1"/>
</dbReference>
<dbReference type="InterPro" id="IPR048309">
    <property type="entry name" value="GxGYxYP_N_3rd"/>
</dbReference>
<dbReference type="InterPro" id="IPR038410">
    <property type="entry name" value="GxGYxYP_C_sf"/>
</dbReference>
<evidence type="ECO:0000313" key="5">
    <source>
        <dbReference type="EMBL" id="SDP83643.1"/>
    </source>
</evidence>
<dbReference type="Pfam" id="PF20957">
    <property type="entry name" value="GxGYxYP_N_2nd"/>
    <property type="match status" value="1"/>
</dbReference>
<proteinExistence type="predicted"/>
<feature type="domain" description="GxGYxYP putative glycoside hydrolase third N-terminal" evidence="4">
    <location>
        <begin position="210"/>
        <end position="295"/>
    </location>
</feature>
<evidence type="ECO:0000259" key="2">
    <source>
        <dbReference type="Pfam" id="PF16216"/>
    </source>
</evidence>
<evidence type="ECO:0000313" key="6">
    <source>
        <dbReference type="Proteomes" id="UP000198597"/>
    </source>
</evidence>
<dbReference type="Pfam" id="PF14323">
    <property type="entry name" value="GxGYxYP_C"/>
    <property type="match status" value="1"/>
</dbReference>
<dbReference type="RefSeq" id="WP_089973516.1">
    <property type="nucleotide sequence ID" value="NZ_FNJM01000023.1"/>
</dbReference>
<evidence type="ECO:0000259" key="1">
    <source>
        <dbReference type="Pfam" id="PF14323"/>
    </source>
</evidence>
<feature type="domain" description="GxGYxYP putative glycoside hydrolase second N-terminal" evidence="3">
    <location>
        <begin position="142"/>
        <end position="205"/>
    </location>
</feature>
<reference evidence="5 6" key="1">
    <citation type="submission" date="2016-10" db="EMBL/GenBank/DDBJ databases">
        <authorList>
            <person name="de Groot N.N."/>
        </authorList>
    </citation>
    <scope>NUCLEOTIDE SEQUENCE [LARGE SCALE GENOMIC DNA]</scope>
    <source>
        <strain evidence="5 6">DSM 12272</strain>
    </source>
</reference>
<dbReference type="InterPro" id="IPR025832">
    <property type="entry name" value="GxGYxYP_C"/>
</dbReference>
<dbReference type="OrthoDB" id="3799094at2"/>
<dbReference type="Gene3D" id="3.20.20.490">
    <property type="entry name" value="GxGYxYP glycoside hydrolase, C-terminal domain"/>
    <property type="match status" value="1"/>
</dbReference>
<feature type="domain" description="GxGYxYP putative glycoside hydrolase first N-terminal" evidence="2">
    <location>
        <begin position="68"/>
        <end position="140"/>
    </location>
</feature>
<evidence type="ECO:0000259" key="4">
    <source>
        <dbReference type="Pfam" id="PF20958"/>
    </source>
</evidence>
<sequence length="558" mass="64266">MKKSIKICSFILLTLLYSFSPILSYSKTLSDTNLMKKPSNCNVYSSFFKDDMLDINDSYIKNSIIPKHLYVISENGMSNEEKTMISTLQGLVSTKSDDQIYILSSNEPDYQIWLKDLNDNHNVKYTNIQDPWQLLSKFKNYINGYILYSNLKGPSINNACSLASLEDSIVIEESLESKIKSAGVSNLIKDCRDTDKYWAYNNLWNLGLNHSTVIELSPSKYIALRDYSIMSKSLIFYEDDINDNSLRDTIFKSMDNTSRCLGWGPDEHTNVNIASKFGVDVIASDWSYNLSVLSSYPLATHNQKSNNKIPKEDSVHYITFIMSDGDNQQWFLGSNYSSKSWYGSQSRGNFNLGWSISPSLYYLAPTVFSKYYESASSPKHNDNYVVPPSGNGYMYPSKFPINKLGTYTKRLNEYMKKVDQKNVLILDDEAFYRKDLWDNYTCHSNINGLFYLNYEKNSTYDGKIIWSNNKPIVSCRDLLWEGLENEEQLINNVNNRINLGYTDIKSADSYTFVYVHVWSKTMDNVQYVVTKLNENSKVRLVTPDTFMKLIQKNITPTM</sequence>
<evidence type="ECO:0000259" key="3">
    <source>
        <dbReference type="Pfam" id="PF20957"/>
    </source>
</evidence>
<organism evidence="5 6">
    <name type="scientific">Clostridium gasigenes</name>
    <dbReference type="NCBI Taxonomy" id="94869"/>
    <lineage>
        <taxon>Bacteria</taxon>
        <taxon>Bacillati</taxon>
        <taxon>Bacillota</taxon>
        <taxon>Clostridia</taxon>
        <taxon>Eubacteriales</taxon>
        <taxon>Clostridiaceae</taxon>
        <taxon>Clostridium</taxon>
    </lineage>
</organism>
<dbReference type="STRING" id="94869.SAMN04488529_1232"/>
<name>A0A1H0VZB5_9CLOT</name>
<keyword evidence="6" id="KW-1185">Reference proteome</keyword>
<dbReference type="PANTHER" id="PTHR37321:SF1">
    <property type="entry name" value="EXPORTED PROTEIN"/>
    <property type="match status" value="1"/>
</dbReference>
<dbReference type="Pfam" id="PF16216">
    <property type="entry name" value="GxGYxYP_N"/>
    <property type="match status" value="1"/>
</dbReference>
<dbReference type="AlphaFoldDB" id="A0A1H0VZB5"/>
<gene>
    <name evidence="5" type="ORF">SAMN04488529_1232</name>
</gene>
<dbReference type="Proteomes" id="UP000198597">
    <property type="component" value="Unassembled WGS sequence"/>
</dbReference>